<dbReference type="RefSeq" id="XP_060030167.1">
    <property type="nucleotide sequence ID" value="XM_060174184.1"/>
</dbReference>
<accession>A0ABM3W0S0</accession>
<organism evidence="3 4">
    <name type="scientific">Erinaceus europaeus</name>
    <name type="common">Western European hedgehog</name>
    <dbReference type="NCBI Taxonomy" id="9365"/>
    <lineage>
        <taxon>Eukaryota</taxon>
        <taxon>Metazoa</taxon>
        <taxon>Chordata</taxon>
        <taxon>Craniata</taxon>
        <taxon>Vertebrata</taxon>
        <taxon>Euteleostomi</taxon>
        <taxon>Mammalia</taxon>
        <taxon>Eutheria</taxon>
        <taxon>Laurasiatheria</taxon>
        <taxon>Eulipotyphla</taxon>
        <taxon>Erinaceidae</taxon>
        <taxon>Erinaceinae</taxon>
        <taxon>Erinaceus</taxon>
    </lineage>
</organism>
<dbReference type="GeneID" id="132533381"/>
<dbReference type="Proteomes" id="UP001652624">
    <property type="component" value="Chromosome 16"/>
</dbReference>
<dbReference type="InterPro" id="IPR001763">
    <property type="entry name" value="Rhodanese-like_dom"/>
</dbReference>
<proteinExistence type="predicted"/>
<evidence type="ECO:0000256" key="1">
    <source>
        <dbReference type="SAM" id="MobiDB-lite"/>
    </source>
</evidence>
<evidence type="ECO:0000313" key="4">
    <source>
        <dbReference type="RefSeq" id="XP_060030167.1"/>
    </source>
</evidence>
<name>A0ABM3W0S0_ERIEU</name>
<gene>
    <name evidence="4" type="primary">LOC132533381</name>
</gene>
<evidence type="ECO:0000259" key="2">
    <source>
        <dbReference type="PROSITE" id="PS50206"/>
    </source>
</evidence>
<dbReference type="PROSITE" id="PS50206">
    <property type="entry name" value="RHODANESE_3"/>
    <property type="match status" value="1"/>
</dbReference>
<protein>
    <submittedName>
        <fullName evidence="4">Uncharacterized protein LOC132533381</fullName>
    </submittedName>
</protein>
<feature type="region of interest" description="Disordered" evidence="1">
    <location>
        <begin position="1"/>
        <end position="22"/>
    </location>
</feature>
<keyword evidence="3" id="KW-1185">Reference proteome</keyword>
<sequence>MVTGVHASSPGPRDHSGAASWDSRRAAHELTSPGNLPLQLFHRPEELLASTSWGEMPGSPLPRIWCSFAPRCSPQKTKTTRSRLQGLPSSPTAQLTSAAWTLAYDVISERPRAHVTRAPIRLGVRRGWVVRSPLEAAEERLVDGWRRDSAQTQLGKGGWPGWAAAPPPVLLQLRVSTNRRFRVHLGDKSSRWRLVSSAEKSPWSGGASEKYVESNTATYFWTTSATPELSFP</sequence>
<evidence type="ECO:0000313" key="3">
    <source>
        <dbReference type="Proteomes" id="UP001652624"/>
    </source>
</evidence>
<feature type="domain" description="Rhodanese" evidence="2">
    <location>
        <begin position="156"/>
        <end position="171"/>
    </location>
</feature>
<feature type="compositionally biased region" description="Basic and acidic residues" evidence="1">
    <location>
        <begin position="12"/>
        <end position="22"/>
    </location>
</feature>
<reference evidence="4" key="1">
    <citation type="submission" date="2025-08" db="UniProtKB">
        <authorList>
            <consortium name="RefSeq"/>
        </authorList>
    </citation>
    <scope>IDENTIFICATION</scope>
</reference>